<dbReference type="GeneID" id="59333630"/>
<dbReference type="PANTHER" id="PTHR12735:SF27">
    <property type="entry name" value="BOLA-LIKE PROTEIN 2"/>
    <property type="match status" value="1"/>
</dbReference>
<dbReference type="Pfam" id="PF01722">
    <property type="entry name" value="BolA"/>
    <property type="match status" value="1"/>
</dbReference>
<evidence type="ECO:0000313" key="3">
    <source>
        <dbReference type="Proteomes" id="UP000593566"/>
    </source>
</evidence>
<evidence type="ECO:0000256" key="1">
    <source>
        <dbReference type="RuleBase" id="RU003860"/>
    </source>
</evidence>
<gene>
    <name evidence="2" type="ORF">HO133_005224</name>
</gene>
<proteinExistence type="inferred from homology"/>
<comment type="similarity">
    <text evidence="1">Belongs to the BolA/IbaG family.</text>
</comment>
<evidence type="ECO:0008006" key="4">
    <source>
        <dbReference type="Google" id="ProtNLM"/>
    </source>
</evidence>
<organism evidence="2 3">
    <name type="scientific">Letharia lupina</name>
    <dbReference type="NCBI Taxonomy" id="560253"/>
    <lineage>
        <taxon>Eukaryota</taxon>
        <taxon>Fungi</taxon>
        <taxon>Dikarya</taxon>
        <taxon>Ascomycota</taxon>
        <taxon>Pezizomycotina</taxon>
        <taxon>Lecanoromycetes</taxon>
        <taxon>OSLEUM clade</taxon>
        <taxon>Lecanoromycetidae</taxon>
        <taxon>Lecanorales</taxon>
        <taxon>Lecanorineae</taxon>
        <taxon>Parmeliaceae</taxon>
        <taxon>Letharia</taxon>
    </lineage>
</organism>
<dbReference type="Proteomes" id="UP000593566">
    <property type="component" value="Unassembled WGS sequence"/>
</dbReference>
<dbReference type="SUPFAM" id="SSF82657">
    <property type="entry name" value="BolA-like"/>
    <property type="match status" value="1"/>
</dbReference>
<keyword evidence="3" id="KW-1185">Reference proteome</keyword>
<protein>
    <recommendedName>
        <fullName evidence="4">Bola-like protein</fullName>
    </recommendedName>
</protein>
<dbReference type="AlphaFoldDB" id="A0A8H6C9U6"/>
<sequence>MEDLGPYKQEQWGAGPSNPEWVCEWPAVKHVKKKQANTAGICENTGERSHSMPIIVKNATSVPVASNPIVGKDSKRAKNWAAMYGSTQERSSVEHVKWSLQTKRMQIFIDEGTKSKEQYSKKSLVKVPMKAGNSKIDNMTEKELAEFAAKIRRHPGGDGQKLGGLRATFPQSYAKMSAPSAAETDAQAESVANTSGITTESLQRTITEKLEAKHVDIEDMSGGCGQMFQAMIVSPLFEKKNSLARHRLVNSALKSEIAAIHAWTPKCFTPEEWEKKQSQ</sequence>
<name>A0A8H6C9U6_9LECA</name>
<dbReference type="RefSeq" id="XP_037148833.1">
    <property type="nucleotide sequence ID" value="XM_037296135.1"/>
</dbReference>
<dbReference type="GO" id="GO:0005634">
    <property type="term" value="C:nucleus"/>
    <property type="evidence" value="ECO:0007669"/>
    <property type="project" value="TreeGrafter"/>
</dbReference>
<dbReference type="InterPro" id="IPR036065">
    <property type="entry name" value="BolA-like_sf"/>
</dbReference>
<dbReference type="GO" id="GO:0005829">
    <property type="term" value="C:cytosol"/>
    <property type="evidence" value="ECO:0007669"/>
    <property type="project" value="TreeGrafter"/>
</dbReference>
<dbReference type="Gene3D" id="3.10.20.90">
    <property type="entry name" value="Phosphatidylinositol 3-kinase Catalytic Subunit, Chain A, domain 1"/>
    <property type="match status" value="1"/>
</dbReference>
<dbReference type="GO" id="GO:0006879">
    <property type="term" value="P:intracellular iron ion homeostasis"/>
    <property type="evidence" value="ECO:0007669"/>
    <property type="project" value="InterPro"/>
</dbReference>
<dbReference type="InterPro" id="IPR045115">
    <property type="entry name" value="BOL2"/>
</dbReference>
<dbReference type="InterPro" id="IPR002634">
    <property type="entry name" value="BolA"/>
</dbReference>
<accession>A0A8H6C9U6</accession>
<evidence type="ECO:0000313" key="2">
    <source>
        <dbReference type="EMBL" id="KAF6219398.1"/>
    </source>
</evidence>
<dbReference type="PANTHER" id="PTHR12735">
    <property type="entry name" value="BOLA-LIKE PROTEIN-RELATED"/>
    <property type="match status" value="1"/>
</dbReference>
<reference evidence="2 3" key="1">
    <citation type="journal article" date="2020" name="Genomics">
        <title>Complete, high-quality genomes from long-read metagenomic sequencing of two wolf lichen thalli reveals enigmatic genome architecture.</title>
        <authorList>
            <person name="McKenzie S.K."/>
            <person name="Walston R.F."/>
            <person name="Allen J.L."/>
        </authorList>
    </citation>
    <scope>NUCLEOTIDE SEQUENCE [LARGE SCALE GENOMIC DNA]</scope>
    <source>
        <strain evidence="2">WasteWater1</strain>
    </source>
</reference>
<comment type="caution">
    <text evidence="2">The sequence shown here is derived from an EMBL/GenBank/DDBJ whole genome shotgun (WGS) entry which is preliminary data.</text>
</comment>
<dbReference type="GO" id="GO:0051537">
    <property type="term" value="F:2 iron, 2 sulfur cluster binding"/>
    <property type="evidence" value="ECO:0007669"/>
    <property type="project" value="InterPro"/>
</dbReference>
<dbReference type="EMBL" id="JACCJB010000020">
    <property type="protein sequence ID" value="KAF6219398.1"/>
    <property type="molecule type" value="Genomic_DNA"/>
</dbReference>
<dbReference type="GO" id="GO:0051604">
    <property type="term" value="P:protein maturation"/>
    <property type="evidence" value="ECO:0007669"/>
    <property type="project" value="InterPro"/>
</dbReference>